<organism evidence="1 2">
    <name type="scientific">Actinomadura fibrosa</name>
    <dbReference type="NCBI Taxonomy" id="111802"/>
    <lineage>
        <taxon>Bacteria</taxon>
        <taxon>Bacillati</taxon>
        <taxon>Actinomycetota</taxon>
        <taxon>Actinomycetes</taxon>
        <taxon>Streptosporangiales</taxon>
        <taxon>Thermomonosporaceae</taxon>
        <taxon>Actinomadura</taxon>
    </lineage>
</organism>
<name>A0ABW2XTR4_9ACTN</name>
<reference evidence="2" key="1">
    <citation type="journal article" date="2019" name="Int. J. Syst. Evol. Microbiol.">
        <title>The Global Catalogue of Microorganisms (GCM) 10K type strain sequencing project: providing services to taxonomists for standard genome sequencing and annotation.</title>
        <authorList>
            <consortium name="The Broad Institute Genomics Platform"/>
            <consortium name="The Broad Institute Genome Sequencing Center for Infectious Disease"/>
            <person name="Wu L."/>
            <person name="Ma J."/>
        </authorList>
    </citation>
    <scope>NUCLEOTIDE SEQUENCE [LARGE SCALE GENOMIC DNA]</scope>
    <source>
        <strain evidence="2">JCM 9371</strain>
    </source>
</reference>
<proteinExistence type="predicted"/>
<protein>
    <submittedName>
        <fullName evidence="1">Uncharacterized protein</fullName>
    </submittedName>
</protein>
<sequence>MLRDEPDFVGRALAAHLDTMFEQGPAALAHWLLRVFMMLTLAPPPTDLDELLDAMLLPVLPLTGSKRRARGRTARGGGVGRPG</sequence>
<evidence type="ECO:0000313" key="2">
    <source>
        <dbReference type="Proteomes" id="UP001597063"/>
    </source>
</evidence>
<dbReference type="EMBL" id="JBHTGP010000018">
    <property type="protein sequence ID" value="MFD0689901.1"/>
    <property type="molecule type" value="Genomic_DNA"/>
</dbReference>
<dbReference type="RefSeq" id="WP_131758977.1">
    <property type="nucleotide sequence ID" value="NZ_CAACUY010000065.1"/>
</dbReference>
<dbReference type="Proteomes" id="UP001597063">
    <property type="component" value="Unassembled WGS sequence"/>
</dbReference>
<keyword evidence="2" id="KW-1185">Reference proteome</keyword>
<gene>
    <name evidence="1" type="ORF">ACFQZM_35805</name>
</gene>
<comment type="caution">
    <text evidence="1">The sequence shown here is derived from an EMBL/GenBank/DDBJ whole genome shotgun (WGS) entry which is preliminary data.</text>
</comment>
<accession>A0ABW2XTR4</accession>
<evidence type="ECO:0000313" key="1">
    <source>
        <dbReference type="EMBL" id="MFD0689901.1"/>
    </source>
</evidence>